<accession>A0A8J7W5B7</accession>
<dbReference type="OrthoDB" id="110226at2157"/>
<comment type="caution">
    <text evidence="1">The sequence shown here is derived from an EMBL/GenBank/DDBJ whole genome shotgun (WGS) entry which is preliminary data.</text>
</comment>
<dbReference type="RefSeq" id="WP_211530230.1">
    <property type="nucleotide sequence ID" value="NZ_JWHL01000003.1"/>
</dbReference>
<dbReference type="AlphaFoldDB" id="A0A8J7W5B7"/>
<name>A0A8J7W5B7_9EURY</name>
<reference evidence="1" key="1">
    <citation type="submission" date="2014-12" db="EMBL/GenBank/DDBJ databases">
        <authorList>
            <person name="Huang H.-H."/>
            <person name="Chen S.-C."/>
            <person name="Lai M.-C."/>
        </authorList>
    </citation>
    <scope>NUCLEOTIDE SEQUENCE</scope>
    <source>
        <strain evidence="1">K1F9705b</strain>
    </source>
</reference>
<dbReference type="EMBL" id="JWHL01000003">
    <property type="protein sequence ID" value="MBR1368599.1"/>
    <property type="molecule type" value="Genomic_DNA"/>
</dbReference>
<protein>
    <recommendedName>
        <fullName evidence="3">DUF4276 family protein</fullName>
    </recommendedName>
</protein>
<evidence type="ECO:0000313" key="1">
    <source>
        <dbReference type="EMBL" id="MBR1368599.1"/>
    </source>
</evidence>
<organism evidence="1 2">
    <name type="scientific">Methanocalculus chunghsingensis</name>
    <dbReference type="NCBI Taxonomy" id="156457"/>
    <lineage>
        <taxon>Archaea</taxon>
        <taxon>Methanobacteriati</taxon>
        <taxon>Methanobacteriota</taxon>
        <taxon>Stenosarchaea group</taxon>
        <taxon>Methanomicrobia</taxon>
        <taxon>Methanomicrobiales</taxon>
        <taxon>Methanocalculaceae</taxon>
        <taxon>Methanocalculus</taxon>
    </lineage>
</organism>
<dbReference type="Proteomes" id="UP000730161">
    <property type="component" value="Unassembled WGS sequence"/>
</dbReference>
<gene>
    <name evidence="1" type="ORF">RJ53_03405</name>
</gene>
<keyword evidence="2" id="KW-1185">Reference proteome</keyword>
<sequence length="172" mass="20512">MNRLYIFCEGPDDIRFFEGVLREHLQEGYDDIRMIGYAGMKYIRVDGFIRGIGAMGDDYLLVADIDHKRSVKAKKRVLMSRYRELDEQKIIIVIKEIEGWYLAGLDKKASSILGIRYSSSTDRITKERFNQMIPERYSSRIDLMIEIIRLYRIAVAVRRNRSFWFFHTYYLE</sequence>
<evidence type="ECO:0000313" key="2">
    <source>
        <dbReference type="Proteomes" id="UP000730161"/>
    </source>
</evidence>
<proteinExistence type="predicted"/>
<evidence type="ECO:0008006" key="3">
    <source>
        <dbReference type="Google" id="ProtNLM"/>
    </source>
</evidence>